<feature type="region of interest" description="Disordered" evidence="1">
    <location>
        <begin position="41"/>
        <end position="74"/>
    </location>
</feature>
<evidence type="ECO:0000256" key="1">
    <source>
        <dbReference type="SAM" id="MobiDB-lite"/>
    </source>
</evidence>
<gene>
    <name evidence="2" type="ORF">PHYPADRAFT_173571</name>
</gene>
<accession>A9U452</accession>
<organism>
    <name type="scientific">Physcomitrium patens</name>
    <name type="common">Spreading-leaved earth moss</name>
    <name type="synonym">Physcomitrella patens</name>
    <dbReference type="NCBI Taxonomy" id="3218"/>
    <lineage>
        <taxon>Eukaryota</taxon>
        <taxon>Viridiplantae</taxon>
        <taxon>Streptophyta</taxon>
        <taxon>Embryophyta</taxon>
        <taxon>Bryophyta</taxon>
        <taxon>Bryophytina</taxon>
        <taxon>Bryopsida</taxon>
        <taxon>Funariidae</taxon>
        <taxon>Funariales</taxon>
        <taxon>Funariaceae</taxon>
        <taxon>Physcomitrium</taxon>
    </lineage>
</organism>
<dbReference type="AlphaFoldDB" id="A9U452"/>
<sequence length="230" mass="26507">MSGPGFYYYSDPRPFHSFQPLHSDGSLDYWFYPNKDLLKYPIEEPKKDNKKDDKKDDKKDAEKKDGKDDKKPKTVFLDNRIKGTPMLRKVCPQNEQKTREYGWCAEACDLRPVPDEGDSDRHCETGGCPEDRTEDEEGRCDVAPEEHCRALWWMTSSACHLDAAPRTFSVTAELGTGWRRRLICSGANHDAGFMIPWAVCVSRRRLKDTVWRTHEKQKHVLLLADVDVVG</sequence>
<proteinExistence type="predicted"/>
<feature type="compositionally biased region" description="Basic and acidic residues" evidence="1">
    <location>
        <begin position="41"/>
        <end position="72"/>
    </location>
</feature>
<evidence type="ECO:0000313" key="2">
    <source>
        <dbReference type="EMBL" id="EDQ49549.1"/>
    </source>
</evidence>
<protein>
    <submittedName>
        <fullName evidence="2">Predicted protein</fullName>
    </submittedName>
</protein>
<dbReference type="eggNOG" id="KOG1603">
    <property type="taxonomic scope" value="Eukaryota"/>
</dbReference>
<name>A9U452_PHYPA</name>
<reference evidence="2" key="1">
    <citation type="journal article" date="2008" name="Science">
        <title>The Physcomitrella genome reveals evolutionary insights into the conquest of land by plants.</title>
        <authorList>
            <person name="Rensing S."/>
            <person name="Lang D."/>
            <person name="Zimmer A."/>
            <person name="Terry A."/>
            <person name="Salamov A."/>
            <person name="Shapiro H."/>
            <person name="Nishiyama T."/>
            <person name="Perroud P.-F."/>
            <person name="Lindquist E."/>
            <person name="Kamisugi Y."/>
            <person name="Tanahashi T."/>
            <person name="Sakakibara K."/>
            <person name="Fujita T."/>
            <person name="Oishi K."/>
            <person name="Shin-I T."/>
            <person name="Kuroki Y."/>
            <person name="Toyoda A."/>
            <person name="Suzuki Y."/>
            <person name="Hashimoto A."/>
            <person name="Yamaguchi K."/>
            <person name="Sugano A."/>
            <person name="Kohara Y."/>
            <person name="Fujiyama A."/>
            <person name="Anterola A."/>
            <person name="Aoki S."/>
            <person name="Ashton N."/>
            <person name="Barbazuk W.B."/>
            <person name="Barker E."/>
            <person name="Bennetzen J."/>
            <person name="Bezanilla M."/>
            <person name="Blankenship R."/>
            <person name="Cho S.H."/>
            <person name="Dutcher S."/>
            <person name="Estelle M."/>
            <person name="Fawcett J.A."/>
            <person name="Gundlach H."/>
            <person name="Hanada K."/>
            <person name="Heyl A."/>
            <person name="Hicks K.A."/>
            <person name="Hugh J."/>
            <person name="Lohr M."/>
            <person name="Mayer K."/>
            <person name="Melkozernov A."/>
            <person name="Murata T."/>
            <person name="Nelson D."/>
            <person name="Pils B."/>
            <person name="Prigge M."/>
            <person name="Reiss B."/>
            <person name="Renner T."/>
            <person name="Rombauts S."/>
            <person name="Rushton P."/>
            <person name="Sanderfoot A."/>
            <person name="Schween G."/>
            <person name="Shiu S.-H."/>
            <person name="Stueber K."/>
            <person name="Theodoulou F.L."/>
            <person name="Tu H."/>
            <person name="Van de Peer Y."/>
            <person name="Verrier P.J."/>
            <person name="Waters E."/>
            <person name="Wood A."/>
            <person name="Yang L."/>
            <person name="Cove D."/>
            <person name="Cuming A."/>
            <person name="Hasebe M."/>
            <person name="Lucas S."/>
            <person name="Mishler D.B."/>
            <person name="Reski R."/>
            <person name="Grigoriev I."/>
            <person name="Quatrano R.S."/>
            <person name="Boore J.L."/>
        </authorList>
    </citation>
    <scope>NUCLEOTIDE SEQUENCE [LARGE SCALE GENOMIC DNA]</scope>
</reference>
<dbReference type="EMBL" id="DS545371">
    <property type="protein sequence ID" value="EDQ49549.1"/>
    <property type="molecule type" value="Genomic_DNA"/>
</dbReference>